<comment type="caution">
    <text evidence="2">The sequence shown here is derived from an EMBL/GenBank/DDBJ whole genome shotgun (WGS) entry which is preliminary data.</text>
</comment>
<evidence type="ECO:0000256" key="1">
    <source>
        <dbReference type="SAM" id="Phobius"/>
    </source>
</evidence>
<keyword evidence="1" id="KW-0812">Transmembrane</keyword>
<organism evidence="2 3">
    <name type="scientific">Streptacidiphilus fuscans</name>
    <dbReference type="NCBI Taxonomy" id="2789292"/>
    <lineage>
        <taxon>Bacteria</taxon>
        <taxon>Bacillati</taxon>
        <taxon>Actinomycetota</taxon>
        <taxon>Actinomycetes</taxon>
        <taxon>Kitasatosporales</taxon>
        <taxon>Streptomycetaceae</taxon>
        <taxon>Streptacidiphilus</taxon>
    </lineage>
</organism>
<proteinExistence type="predicted"/>
<protein>
    <submittedName>
        <fullName evidence="2">Uncharacterized protein</fullName>
    </submittedName>
</protein>
<keyword evidence="3" id="KW-1185">Reference proteome</keyword>
<name>A0A931BA36_9ACTN</name>
<sequence length="116" mass="12262">MTAILARVADEEVARVTRRNWEAGLSCLAVAGFVVQGVVITALLGIAAVLLHSHGWFSEPHDRALLWDDTAAFIGLLCGAPLIAFLVRKRSSEVGTGILITVAAFVILLALRPSSG</sequence>
<dbReference type="RefSeq" id="WP_196197981.1">
    <property type="nucleotide sequence ID" value="NZ_JADPRT010000018.1"/>
</dbReference>
<gene>
    <name evidence="2" type="ORF">I2501_32955</name>
</gene>
<feature type="transmembrane region" description="Helical" evidence="1">
    <location>
        <begin position="94"/>
        <end position="111"/>
    </location>
</feature>
<keyword evidence="1" id="KW-1133">Transmembrane helix</keyword>
<accession>A0A931BA36</accession>
<dbReference type="AlphaFoldDB" id="A0A931BA36"/>
<reference evidence="2" key="1">
    <citation type="submission" date="2020-11" db="EMBL/GenBank/DDBJ databases">
        <title>Isolation and identification of active actinomycetes.</title>
        <authorList>
            <person name="Yu B."/>
        </authorList>
    </citation>
    <scope>NUCLEOTIDE SEQUENCE</scope>
    <source>
        <strain evidence="2">NEAU-YB345</strain>
    </source>
</reference>
<feature type="transmembrane region" description="Helical" evidence="1">
    <location>
        <begin position="70"/>
        <end position="87"/>
    </location>
</feature>
<evidence type="ECO:0000313" key="2">
    <source>
        <dbReference type="EMBL" id="MBF9072836.1"/>
    </source>
</evidence>
<evidence type="ECO:0000313" key="3">
    <source>
        <dbReference type="Proteomes" id="UP000657385"/>
    </source>
</evidence>
<dbReference type="EMBL" id="JADPRT010000018">
    <property type="protein sequence ID" value="MBF9072836.1"/>
    <property type="molecule type" value="Genomic_DNA"/>
</dbReference>
<feature type="transmembrane region" description="Helical" evidence="1">
    <location>
        <begin position="25"/>
        <end position="50"/>
    </location>
</feature>
<keyword evidence="1" id="KW-0472">Membrane</keyword>
<dbReference type="Proteomes" id="UP000657385">
    <property type="component" value="Unassembled WGS sequence"/>
</dbReference>